<dbReference type="InterPro" id="IPR008271">
    <property type="entry name" value="Ser/Thr_kinase_AS"/>
</dbReference>
<evidence type="ECO:0000313" key="7">
    <source>
        <dbReference type="EMBL" id="KAK8845860.1"/>
    </source>
</evidence>
<keyword evidence="2" id="KW-0808">Transferase</keyword>
<name>A0ABR2HEM9_9EUKA</name>
<dbReference type="Proteomes" id="UP001470230">
    <property type="component" value="Unassembled WGS sequence"/>
</dbReference>
<dbReference type="SMART" id="SM00220">
    <property type="entry name" value="S_TKc"/>
    <property type="match status" value="1"/>
</dbReference>
<accession>A0ABR2HEM9</accession>
<organism evidence="7 8">
    <name type="scientific">Tritrichomonas musculus</name>
    <dbReference type="NCBI Taxonomy" id="1915356"/>
    <lineage>
        <taxon>Eukaryota</taxon>
        <taxon>Metamonada</taxon>
        <taxon>Parabasalia</taxon>
        <taxon>Tritrichomonadida</taxon>
        <taxon>Tritrichomonadidae</taxon>
        <taxon>Tritrichomonas</taxon>
    </lineage>
</organism>
<gene>
    <name evidence="7" type="ORF">M9Y10_020786</name>
</gene>
<dbReference type="SUPFAM" id="SSF56112">
    <property type="entry name" value="Protein kinase-like (PK-like)"/>
    <property type="match status" value="1"/>
</dbReference>
<evidence type="ECO:0000313" key="8">
    <source>
        <dbReference type="Proteomes" id="UP001470230"/>
    </source>
</evidence>
<evidence type="ECO:0000256" key="4">
    <source>
        <dbReference type="ARBA" id="ARBA00022777"/>
    </source>
</evidence>
<keyword evidence="8" id="KW-1185">Reference proteome</keyword>
<dbReference type="EMBL" id="JAPFFF010000030">
    <property type="protein sequence ID" value="KAK8845860.1"/>
    <property type="molecule type" value="Genomic_DNA"/>
</dbReference>
<keyword evidence="1" id="KW-0723">Serine/threonine-protein kinase</keyword>
<dbReference type="InterPro" id="IPR011009">
    <property type="entry name" value="Kinase-like_dom_sf"/>
</dbReference>
<evidence type="ECO:0000259" key="6">
    <source>
        <dbReference type="PROSITE" id="PS50011"/>
    </source>
</evidence>
<evidence type="ECO:0000256" key="3">
    <source>
        <dbReference type="ARBA" id="ARBA00022741"/>
    </source>
</evidence>
<reference evidence="7 8" key="1">
    <citation type="submission" date="2024-04" db="EMBL/GenBank/DDBJ databases">
        <title>Tritrichomonas musculus Genome.</title>
        <authorList>
            <person name="Alves-Ferreira E."/>
            <person name="Grigg M."/>
            <person name="Lorenzi H."/>
            <person name="Galac M."/>
        </authorList>
    </citation>
    <scope>NUCLEOTIDE SEQUENCE [LARGE SCALE GENOMIC DNA]</scope>
    <source>
        <strain evidence="7 8">EAF2021</strain>
    </source>
</reference>
<comment type="caution">
    <text evidence="7">The sequence shown here is derived from an EMBL/GenBank/DDBJ whole genome shotgun (WGS) entry which is preliminary data.</text>
</comment>
<dbReference type="Gene3D" id="1.10.510.10">
    <property type="entry name" value="Transferase(Phosphotransferase) domain 1"/>
    <property type="match status" value="1"/>
</dbReference>
<dbReference type="PANTHER" id="PTHR24346">
    <property type="entry name" value="MAP/MICROTUBULE AFFINITY-REGULATING KINASE"/>
    <property type="match status" value="1"/>
</dbReference>
<sequence length="441" mass="51137">MKPDNFIGKVISKYKIKKVIGEGSFSTVCLAKEINDEIDDSKDNSIREKSNKKSTLNRYVACKIIPQIKVAKKKLTTRLDQEIRIHQMMHHQNVVQLIDVQKDLDFYYIFLEYCACGELFQIIYDQKKLLEDQAAVFFKQILIGLQYIHSLNVAHRDLKPENILIDQYQQIKISDFGLSKLFDIKSNGLTKTPCGSLCYASPECISGQSYDGKKSDIWSCGVILYTMTTGFLPWTKTSQSELFDQIQNGDYSIPSFLSYSCANLIRRLMTVNVKNRITIEEALNHPFLKEVVVPDSNFNRKFVSLRKIDRFLNCDEDFEYDQTIDHLLIEKCESGFNFDTDLCRIRKVIKSDDEKKREKEENKEVSLMARHGKHKVHKYAIDINQVSKVNDEKRKNKSITINFKLPYSVSPKKINNSRFKFVNQFGIASLAPRRSERLTPI</sequence>
<evidence type="ECO:0000256" key="1">
    <source>
        <dbReference type="ARBA" id="ARBA00022527"/>
    </source>
</evidence>
<keyword evidence="5" id="KW-0067">ATP-binding</keyword>
<dbReference type="PROSITE" id="PS50011">
    <property type="entry name" value="PROTEIN_KINASE_DOM"/>
    <property type="match status" value="1"/>
</dbReference>
<feature type="domain" description="Protein kinase" evidence="6">
    <location>
        <begin position="14"/>
        <end position="288"/>
    </location>
</feature>
<dbReference type="CDD" id="cd14003">
    <property type="entry name" value="STKc_AMPK-like"/>
    <property type="match status" value="1"/>
</dbReference>
<protein>
    <recommendedName>
        <fullName evidence="6">Protein kinase domain-containing protein</fullName>
    </recommendedName>
</protein>
<keyword evidence="3" id="KW-0547">Nucleotide-binding</keyword>
<proteinExistence type="predicted"/>
<keyword evidence="4" id="KW-0418">Kinase</keyword>
<evidence type="ECO:0000256" key="2">
    <source>
        <dbReference type="ARBA" id="ARBA00022679"/>
    </source>
</evidence>
<dbReference type="Pfam" id="PF00069">
    <property type="entry name" value="Pkinase"/>
    <property type="match status" value="1"/>
</dbReference>
<dbReference type="PROSITE" id="PS00108">
    <property type="entry name" value="PROTEIN_KINASE_ST"/>
    <property type="match status" value="1"/>
</dbReference>
<dbReference type="PANTHER" id="PTHR24346:SF82">
    <property type="entry name" value="KP78A-RELATED"/>
    <property type="match status" value="1"/>
</dbReference>
<dbReference type="InterPro" id="IPR000719">
    <property type="entry name" value="Prot_kinase_dom"/>
</dbReference>
<evidence type="ECO:0000256" key="5">
    <source>
        <dbReference type="ARBA" id="ARBA00022840"/>
    </source>
</evidence>